<protein>
    <submittedName>
        <fullName evidence="1">Uncharacterized protein</fullName>
    </submittedName>
</protein>
<gene>
    <name evidence="1" type="ORF">NDU88_002113</name>
</gene>
<accession>A0AAV7LDC7</accession>
<dbReference type="AlphaFoldDB" id="A0AAV7LDC7"/>
<keyword evidence="2" id="KW-1185">Reference proteome</keyword>
<proteinExistence type="predicted"/>
<evidence type="ECO:0000313" key="2">
    <source>
        <dbReference type="Proteomes" id="UP001066276"/>
    </source>
</evidence>
<comment type="caution">
    <text evidence="1">The sequence shown here is derived from an EMBL/GenBank/DDBJ whole genome shotgun (WGS) entry which is preliminary data.</text>
</comment>
<sequence>MTSRILVMRALSETFKKVAWRAEGEFPPARAHHKNVKIENGRSFVKKIVKMKEGLQISACDPENYSGSVTSYLIVLTALPRVTTGAETLRRYGRAEMLCNESCTTRAARAAARHDAGDAGGAAGQSKSRNH</sequence>
<dbReference type="EMBL" id="JANPWB010000015">
    <property type="protein sequence ID" value="KAJ1088959.1"/>
    <property type="molecule type" value="Genomic_DNA"/>
</dbReference>
<organism evidence="1 2">
    <name type="scientific">Pleurodeles waltl</name>
    <name type="common">Iberian ribbed newt</name>
    <dbReference type="NCBI Taxonomy" id="8319"/>
    <lineage>
        <taxon>Eukaryota</taxon>
        <taxon>Metazoa</taxon>
        <taxon>Chordata</taxon>
        <taxon>Craniata</taxon>
        <taxon>Vertebrata</taxon>
        <taxon>Euteleostomi</taxon>
        <taxon>Amphibia</taxon>
        <taxon>Batrachia</taxon>
        <taxon>Caudata</taxon>
        <taxon>Salamandroidea</taxon>
        <taxon>Salamandridae</taxon>
        <taxon>Pleurodelinae</taxon>
        <taxon>Pleurodeles</taxon>
    </lineage>
</organism>
<evidence type="ECO:0000313" key="1">
    <source>
        <dbReference type="EMBL" id="KAJ1088959.1"/>
    </source>
</evidence>
<reference evidence="1" key="1">
    <citation type="journal article" date="2022" name="bioRxiv">
        <title>Sequencing and chromosome-scale assembly of the giantPleurodeles waltlgenome.</title>
        <authorList>
            <person name="Brown T."/>
            <person name="Elewa A."/>
            <person name="Iarovenko S."/>
            <person name="Subramanian E."/>
            <person name="Araus A.J."/>
            <person name="Petzold A."/>
            <person name="Susuki M."/>
            <person name="Suzuki K.-i.T."/>
            <person name="Hayashi T."/>
            <person name="Toyoda A."/>
            <person name="Oliveira C."/>
            <person name="Osipova E."/>
            <person name="Leigh N.D."/>
            <person name="Simon A."/>
            <person name="Yun M.H."/>
        </authorList>
    </citation>
    <scope>NUCLEOTIDE SEQUENCE</scope>
    <source>
        <strain evidence="1">20211129_DDA</strain>
        <tissue evidence="1">Liver</tissue>
    </source>
</reference>
<dbReference type="Proteomes" id="UP001066276">
    <property type="component" value="Chromosome 11"/>
</dbReference>
<name>A0AAV7LDC7_PLEWA</name>